<evidence type="ECO:0000256" key="1">
    <source>
        <dbReference type="ARBA" id="ARBA00022603"/>
    </source>
</evidence>
<keyword evidence="6" id="KW-1185">Reference proteome</keyword>
<dbReference type="GO" id="GO:0032259">
    <property type="term" value="P:methylation"/>
    <property type="evidence" value="ECO:0007669"/>
    <property type="project" value="UniProtKB-KW"/>
</dbReference>
<dbReference type="InterPro" id="IPR029063">
    <property type="entry name" value="SAM-dependent_MTases_sf"/>
</dbReference>
<protein>
    <submittedName>
        <fullName evidence="5">Class I SAM-dependent methyltransferase</fullName>
    </submittedName>
</protein>
<keyword evidence="2" id="KW-0808">Transferase</keyword>
<reference evidence="5 6" key="1">
    <citation type="submission" date="2022-01" db="EMBL/GenBank/DDBJ databases">
        <title>Alkalihalobacillus sp. EGI L200015, a novel bacterium isolated from a salt lake sediment.</title>
        <authorList>
            <person name="Gao L."/>
            <person name="Fang B.-Z."/>
            <person name="Li W.-J."/>
        </authorList>
    </citation>
    <scope>NUCLEOTIDE SEQUENCE [LARGE SCALE GENOMIC DNA]</scope>
    <source>
        <strain evidence="5 6">KCTC 12718</strain>
    </source>
</reference>
<dbReference type="CDD" id="cd02440">
    <property type="entry name" value="AdoMet_MTases"/>
    <property type="match status" value="1"/>
</dbReference>
<evidence type="ECO:0000313" key="5">
    <source>
        <dbReference type="EMBL" id="MCF6136579.1"/>
    </source>
</evidence>
<dbReference type="InterPro" id="IPR041698">
    <property type="entry name" value="Methyltransf_25"/>
</dbReference>
<feature type="domain" description="Methyltransferase" evidence="4">
    <location>
        <begin position="49"/>
        <end position="143"/>
    </location>
</feature>
<organism evidence="5 6">
    <name type="scientific">Pseudalkalibacillus berkeleyi</name>
    <dbReference type="NCBI Taxonomy" id="1069813"/>
    <lineage>
        <taxon>Bacteria</taxon>
        <taxon>Bacillati</taxon>
        <taxon>Bacillota</taxon>
        <taxon>Bacilli</taxon>
        <taxon>Bacillales</taxon>
        <taxon>Fictibacillaceae</taxon>
        <taxon>Pseudalkalibacillus</taxon>
    </lineage>
</organism>
<dbReference type="RefSeq" id="WP_236337775.1">
    <property type="nucleotide sequence ID" value="NZ_JAKIJS010000001.1"/>
</dbReference>
<evidence type="ECO:0000259" key="4">
    <source>
        <dbReference type="Pfam" id="PF13649"/>
    </source>
</evidence>
<comment type="caution">
    <text evidence="5">The sequence shown here is derived from an EMBL/GenBank/DDBJ whole genome shotgun (WGS) entry which is preliminary data.</text>
</comment>
<dbReference type="PANTHER" id="PTHR43464">
    <property type="entry name" value="METHYLTRANSFERASE"/>
    <property type="match status" value="1"/>
</dbReference>
<evidence type="ECO:0000256" key="3">
    <source>
        <dbReference type="ARBA" id="ARBA00022691"/>
    </source>
</evidence>
<sequence length="222" mass="25671">MLDSMLRDEAAFWDSFYENREKEIPFFVNVPDENLVEYFERGLIKPGKVLELGGGPGRNSIYFAEQGCEVDAVDLSETAINWAKERAIEKKVDIRFTKGSLYDFEFEEDSYDIIYDSGCFHHIPPHRRMTFLNLIEKALKPEGKFVITCFAAGDMGAEISDWEVYRQRSMKGGLGYTDDQLKQIFSNLELIEMRKMKEVKQPADTFGVPFLWTGLFKKRGVK</sequence>
<name>A0ABS9GUR4_9BACL</name>
<proteinExistence type="predicted"/>
<dbReference type="PANTHER" id="PTHR43464:SF19">
    <property type="entry name" value="UBIQUINONE BIOSYNTHESIS O-METHYLTRANSFERASE, MITOCHONDRIAL"/>
    <property type="match status" value="1"/>
</dbReference>
<dbReference type="Pfam" id="PF13649">
    <property type="entry name" value="Methyltransf_25"/>
    <property type="match status" value="1"/>
</dbReference>
<accession>A0ABS9GUR4</accession>
<dbReference type="Proteomes" id="UP001649381">
    <property type="component" value="Unassembled WGS sequence"/>
</dbReference>
<gene>
    <name evidence="5" type="ORF">L2716_02475</name>
</gene>
<keyword evidence="3" id="KW-0949">S-adenosyl-L-methionine</keyword>
<dbReference type="SUPFAM" id="SSF53335">
    <property type="entry name" value="S-adenosyl-L-methionine-dependent methyltransferases"/>
    <property type="match status" value="1"/>
</dbReference>
<evidence type="ECO:0000313" key="6">
    <source>
        <dbReference type="Proteomes" id="UP001649381"/>
    </source>
</evidence>
<dbReference type="GO" id="GO:0008168">
    <property type="term" value="F:methyltransferase activity"/>
    <property type="evidence" value="ECO:0007669"/>
    <property type="project" value="UniProtKB-KW"/>
</dbReference>
<evidence type="ECO:0000256" key="2">
    <source>
        <dbReference type="ARBA" id="ARBA00022679"/>
    </source>
</evidence>
<keyword evidence="1 5" id="KW-0489">Methyltransferase</keyword>
<dbReference type="Gene3D" id="3.40.50.150">
    <property type="entry name" value="Vaccinia Virus protein VP39"/>
    <property type="match status" value="1"/>
</dbReference>
<dbReference type="EMBL" id="JAKIJS010000001">
    <property type="protein sequence ID" value="MCF6136579.1"/>
    <property type="molecule type" value="Genomic_DNA"/>
</dbReference>